<name>A0A378SP11_9MYCO</name>
<evidence type="ECO:0000313" key="2">
    <source>
        <dbReference type="EMBL" id="STZ43666.1"/>
    </source>
</evidence>
<protein>
    <submittedName>
        <fullName evidence="2">Uncharacterized protein</fullName>
    </submittedName>
</protein>
<feature type="compositionally biased region" description="Basic and acidic residues" evidence="1">
    <location>
        <begin position="81"/>
        <end position="91"/>
    </location>
</feature>
<evidence type="ECO:0000313" key="3">
    <source>
        <dbReference type="Proteomes" id="UP000254291"/>
    </source>
</evidence>
<dbReference type="EMBL" id="UGQM01000001">
    <property type="protein sequence ID" value="STZ43666.1"/>
    <property type="molecule type" value="Genomic_DNA"/>
</dbReference>
<accession>A0A378SP11</accession>
<feature type="compositionally biased region" description="Pro residues" evidence="1">
    <location>
        <begin position="148"/>
        <end position="158"/>
    </location>
</feature>
<feature type="compositionally biased region" description="Basic residues" evidence="1">
    <location>
        <begin position="268"/>
        <end position="281"/>
    </location>
</feature>
<gene>
    <name evidence="2" type="ORF">NCTC10742_02896</name>
</gene>
<feature type="compositionally biased region" description="Basic residues" evidence="1">
    <location>
        <begin position="179"/>
        <end position="192"/>
    </location>
</feature>
<reference evidence="2 3" key="1">
    <citation type="submission" date="2018-06" db="EMBL/GenBank/DDBJ databases">
        <authorList>
            <consortium name="Pathogen Informatics"/>
            <person name="Doyle S."/>
        </authorList>
    </citation>
    <scope>NUCLEOTIDE SEQUENCE [LARGE SCALE GENOMIC DNA]</scope>
    <source>
        <strain evidence="2 3">NCTC10742</strain>
    </source>
</reference>
<proteinExistence type="predicted"/>
<feature type="compositionally biased region" description="Low complexity" evidence="1">
    <location>
        <begin position="29"/>
        <end position="45"/>
    </location>
</feature>
<organism evidence="2 3">
    <name type="scientific">Mycolicibacterium gilvum</name>
    <dbReference type="NCBI Taxonomy" id="1804"/>
    <lineage>
        <taxon>Bacteria</taxon>
        <taxon>Bacillati</taxon>
        <taxon>Actinomycetota</taxon>
        <taxon>Actinomycetes</taxon>
        <taxon>Mycobacteriales</taxon>
        <taxon>Mycobacteriaceae</taxon>
        <taxon>Mycolicibacterium</taxon>
    </lineage>
</organism>
<feature type="region of interest" description="Disordered" evidence="1">
    <location>
        <begin position="20"/>
        <end position="302"/>
    </location>
</feature>
<evidence type="ECO:0000256" key="1">
    <source>
        <dbReference type="SAM" id="MobiDB-lite"/>
    </source>
</evidence>
<dbReference type="AlphaFoldDB" id="A0A378SP11"/>
<dbReference type="Proteomes" id="UP000254291">
    <property type="component" value="Unassembled WGS sequence"/>
</dbReference>
<sequence length="302" mass="32672">MSKCPAGYVLISTSLPRRTFRSTNGVETSASSGPASPGRGSAPARWFRCDIAARAAGTSGRPRYARTVPAPRPRETVAPVPDRRRTRDPAARTRAGSAEIFRGGRAPRRPPPRSEAGPPRRRSARARDGSPAIGGDRAGRCTCRGPARWPPQRPPAGPRPRSAGRGCRRATCPTDRYAPGRRRRGSGRRRGRPGCPPADARCPRSAVGCPHSNRIPGSRTSARPGRPHRTPPRSREGSSPSCRRIRGRTPHTGTGAHRPRGDTERPRSAPRRTGRTRRSSSTRRSPSQPKTPAVTGAGRRRR</sequence>